<keyword evidence="3 5" id="KW-0378">Hydrolase</keyword>
<dbReference type="InterPro" id="IPR036995">
    <property type="entry name" value="MPG_sf"/>
</dbReference>
<dbReference type="SUPFAM" id="SSF50486">
    <property type="entry name" value="FMT C-terminal domain-like"/>
    <property type="match status" value="1"/>
</dbReference>
<organism evidence="6 7">
    <name type="scientific">Senegalia massiliensis</name>
    <dbReference type="NCBI Taxonomy" id="1720316"/>
    <lineage>
        <taxon>Bacteria</taxon>
        <taxon>Bacillati</taxon>
        <taxon>Bacillota</taxon>
        <taxon>Clostridia</taxon>
        <taxon>Eubacteriales</taxon>
        <taxon>Clostridiaceae</taxon>
        <taxon>Senegalia</taxon>
    </lineage>
</organism>
<dbReference type="HAMAP" id="MF_00527">
    <property type="entry name" value="3MGH"/>
    <property type="match status" value="1"/>
</dbReference>
<comment type="similarity">
    <text evidence="1 5">Belongs to the DNA glycosylase MPG family.</text>
</comment>
<dbReference type="NCBIfam" id="NF002001">
    <property type="entry name" value="PRK00802.1-1"/>
    <property type="match status" value="1"/>
</dbReference>
<dbReference type="PANTHER" id="PTHR10429:SF0">
    <property type="entry name" value="DNA-3-METHYLADENINE GLYCOSYLASE"/>
    <property type="match status" value="1"/>
</dbReference>
<dbReference type="Proteomes" id="UP000467132">
    <property type="component" value="Unassembled WGS sequence"/>
</dbReference>
<protein>
    <recommendedName>
        <fullName evidence="5">Putative 3-methyladenine DNA glycosylase</fullName>
        <ecNumber evidence="5">3.2.2.-</ecNumber>
    </recommendedName>
</protein>
<dbReference type="NCBIfam" id="TIGR00567">
    <property type="entry name" value="3mg"/>
    <property type="match status" value="1"/>
</dbReference>
<accession>A0A845R2B4</accession>
<dbReference type="PANTHER" id="PTHR10429">
    <property type="entry name" value="DNA-3-METHYLADENINE GLYCOSYLASE"/>
    <property type="match status" value="1"/>
</dbReference>
<gene>
    <name evidence="6" type="ORF">D3Z33_14770</name>
</gene>
<dbReference type="GO" id="GO:0003905">
    <property type="term" value="F:alkylbase DNA N-glycosylase activity"/>
    <property type="evidence" value="ECO:0007669"/>
    <property type="project" value="InterPro"/>
</dbReference>
<dbReference type="EC" id="3.2.2.-" evidence="5"/>
<dbReference type="InterPro" id="IPR003180">
    <property type="entry name" value="MPG"/>
</dbReference>
<evidence type="ECO:0000256" key="5">
    <source>
        <dbReference type="HAMAP-Rule" id="MF_00527"/>
    </source>
</evidence>
<dbReference type="Pfam" id="PF02245">
    <property type="entry name" value="Pur_DNA_glyco"/>
    <property type="match status" value="1"/>
</dbReference>
<dbReference type="GO" id="GO:0006284">
    <property type="term" value="P:base-excision repair"/>
    <property type="evidence" value="ECO:0007669"/>
    <property type="project" value="InterPro"/>
</dbReference>
<dbReference type="RefSeq" id="WP_160198585.1">
    <property type="nucleotide sequence ID" value="NZ_QXXA01000020.1"/>
</dbReference>
<dbReference type="GO" id="GO:0003677">
    <property type="term" value="F:DNA binding"/>
    <property type="evidence" value="ECO:0007669"/>
    <property type="project" value="InterPro"/>
</dbReference>
<comment type="caution">
    <text evidence="6">The sequence shown here is derived from an EMBL/GenBank/DDBJ whole genome shotgun (WGS) entry which is preliminary data.</text>
</comment>
<evidence type="ECO:0000256" key="2">
    <source>
        <dbReference type="ARBA" id="ARBA00022763"/>
    </source>
</evidence>
<dbReference type="FunFam" id="3.10.300.10:FF:000001">
    <property type="entry name" value="Putative 3-methyladenine DNA glycosylase"/>
    <property type="match status" value="1"/>
</dbReference>
<keyword evidence="6" id="KW-0326">Glycosidase</keyword>
<sequence>MHKLNRKFYRKSALDLSKDLLGKYLVLNKNNKKFISKIVEVEAYMGEDDKASHTYKNRRTKRTETMFKDAGHAYVYLIYGIYNCLNVVSGGKNIPQGVLLRGVQPINELDTISLNRFGKMYNELTKKQIKNLTNGPGKLTQALGITRDINGYDLTGDVIYICEGEKEQFEIIESKRIGINYAEEAKDFLWRFYIDDSDYVSRR</sequence>
<proteinExistence type="inferred from homology"/>
<dbReference type="AlphaFoldDB" id="A0A845R2B4"/>
<dbReference type="EMBL" id="QXXA01000020">
    <property type="protein sequence ID" value="NBI08119.1"/>
    <property type="molecule type" value="Genomic_DNA"/>
</dbReference>
<evidence type="ECO:0000313" key="7">
    <source>
        <dbReference type="Proteomes" id="UP000467132"/>
    </source>
</evidence>
<evidence type="ECO:0000256" key="1">
    <source>
        <dbReference type="ARBA" id="ARBA00009232"/>
    </source>
</evidence>
<name>A0A845R2B4_9CLOT</name>
<dbReference type="OrthoDB" id="9794313at2"/>
<dbReference type="CDD" id="cd00540">
    <property type="entry name" value="AAG"/>
    <property type="match status" value="1"/>
</dbReference>
<dbReference type="Gene3D" id="3.10.300.10">
    <property type="entry name" value="Methylpurine-DNA glycosylase (MPG)"/>
    <property type="match status" value="1"/>
</dbReference>
<keyword evidence="7" id="KW-1185">Reference proteome</keyword>
<keyword evidence="4 5" id="KW-0234">DNA repair</keyword>
<evidence type="ECO:0000313" key="6">
    <source>
        <dbReference type="EMBL" id="NBI08119.1"/>
    </source>
</evidence>
<evidence type="ECO:0000256" key="4">
    <source>
        <dbReference type="ARBA" id="ARBA00023204"/>
    </source>
</evidence>
<evidence type="ECO:0000256" key="3">
    <source>
        <dbReference type="ARBA" id="ARBA00022801"/>
    </source>
</evidence>
<keyword evidence="2 5" id="KW-0227">DNA damage</keyword>
<dbReference type="InterPro" id="IPR011034">
    <property type="entry name" value="Formyl_transferase-like_C_sf"/>
</dbReference>
<reference evidence="6 7" key="1">
    <citation type="submission" date="2018-08" db="EMBL/GenBank/DDBJ databases">
        <title>Murine metabolic-syndrome-specific gut microbial biobank.</title>
        <authorList>
            <person name="Liu C."/>
        </authorList>
    </citation>
    <scope>NUCLEOTIDE SEQUENCE [LARGE SCALE GENOMIC DNA]</scope>
    <source>
        <strain evidence="6 7">583</strain>
    </source>
</reference>